<evidence type="ECO:0000313" key="8">
    <source>
        <dbReference type="EMBL" id="PTD18122.1"/>
    </source>
</evidence>
<keyword evidence="6" id="KW-0460">Magnesium</keyword>
<dbReference type="Proteomes" id="UP000241206">
    <property type="component" value="Unassembled WGS sequence"/>
</dbReference>
<accession>A0A2T4HQN6</accession>
<dbReference type="PROSITE" id="PS00801">
    <property type="entry name" value="TRANSKETOLASE_1"/>
    <property type="match status" value="1"/>
</dbReference>
<gene>
    <name evidence="8" type="ORF">CV103_15720</name>
</gene>
<keyword evidence="7" id="KW-0786">Thiamine pyrophosphate</keyword>
<organism evidence="8 9">
    <name type="scientific">Edaphosphingomonas fennica</name>
    <dbReference type="NCBI Taxonomy" id="114404"/>
    <lineage>
        <taxon>Bacteria</taxon>
        <taxon>Pseudomonadati</taxon>
        <taxon>Pseudomonadota</taxon>
        <taxon>Alphaproteobacteria</taxon>
        <taxon>Sphingomonadales</taxon>
        <taxon>Rhizorhabdaceae</taxon>
        <taxon>Edaphosphingomonas</taxon>
    </lineage>
</organism>
<dbReference type="InterPro" id="IPR049557">
    <property type="entry name" value="Transketolase_CS"/>
</dbReference>
<comment type="subunit">
    <text evidence="3">Homodimer.</text>
</comment>
<evidence type="ECO:0000256" key="1">
    <source>
        <dbReference type="ARBA" id="ARBA00001946"/>
    </source>
</evidence>
<keyword evidence="4 8" id="KW-0808">Transferase</keyword>
<dbReference type="PANTHER" id="PTHR43322">
    <property type="entry name" value="1-D-DEOXYXYLULOSE 5-PHOSPHATE SYNTHASE-RELATED"/>
    <property type="match status" value="1"/>
</dbReference>
<evidence type="ECO:0000256" key="6">
    <source>
        <dbReference type="ARBA" id="ARBA00022842"/>
    </source>
</evidence>
<dbReference type="RefSeq" id="WP_281258503.1">
    <property type="nucleotide sequence ID" value="NZ_PHHF01000067.1"/>
</dbReference>
<protein>
    <submittedName>
        <fullName evidence="8">1-deoxy-D-xylulose-5-phosphate synthase</fullName>
        <ecNumber evidence="8">2.2.1.7</ecNumber>
    </submittedName>
</protein>
<dbReference type="AlphaFoldDB" id="A0A2T4HQN6"/>
<feature type="non-terminal residue" evidence="8">
    <location>
        <position position="104"/>
    </location>
</feature>
<dbReference type="EMBL" id="PHHF01000067">
    <property type="protein sequence ID" value="PTD18122.1"/>
    <property type="molecule type" value="Genomic_DNA"/>
</dbReference>
<evidence type="ECO:0000313" key="9">
    <source>
        <dbReference type="Proteomes" id="UP000241206"/>
    </source>
</evidence>
<keyword evidence="5" id="KW-0479">Metal-binding</keyword>
<name>A0A2T4HQN6_9SPHN</name>
<evidence type="ECO:0000256" key="4">
    <source>
        <dbReference type="ARBA" id="ARBA00022679"/>
    </source>
</evidence>
<comment type="cofactor">
    <cofactor evidence="1">
        <name>Mg(2+)</name>
        <dbReference type="ChEBI" id="CHEBI:18420"/>
    </cofactor>
</comment>
<comment type="caution">
    <text evidence="8">The sequence shown here is derived from an EMBL/GenBank/DDBJ whole genome shotgun (WGS) entry which is preliminary data.</text>
</comment>
<evidence type="ECO:0000256" key="3">
    <source>
        <dbReference type="ARBA" id="ARBA00011738"/>
    </source>
</evidence>
<dbReference type="GO" id="GO:0008661">
    <property type="term" value="F:1-deoxy-D-xylulose-5-phosphate synthase activity"/>
    <property type="evidence" value="ECO:0007669"/>
    <property type="project" value="UniProtKB-EC"/>
</dbReference>
<dbReference type="Gene3D" id="3.40.50.970">
    <property type="match status" value="1"/>
</dbReference>
<dbReference type="PANTHER" id="PTHR43322:SF5">
    <property type="entry name" value="1-DEOXY-D-XYLULOSE-5-PHOSPHATE SYNTHASE, CHLOROPLASTIC"/>
    <property type="match status" value="1"/>
</dbReference>
<dbReference type="GO" id="GO:0046872">
    <property type="term" value="F:metal ion binding"/>
    <property type="evidence" value="ECO:0007669"/>
    <property type="project" value="UniProtKB-KW"/>
</dbReference>
<evidence type="ECO:0000256" key="7">
    <source>
        <dbReference type="ARBA" id="ARBA00023052"/>
    </source>
</evidence>
<dbReference type="InterPro" id="IPR005477">
    <property type="entry name" value="Dxylulose-5-P_synthase"/>
</dbReference>
<dbReference type="GO" id="GO:0016114">
    <property type="term" value="P:terpenoid biosynthetic process"/>
    <property type="evidence" value="ECO:0007669"/>
    <property type="project" value="InterPro"/>
</dbReference>
<dbReference type="InterPro" id="IPR029061">
    <property type="entry name" value="THDP-binding"/>
</dbReference>
<dbReference type="EC" id="2.2.1.7" evidence="8"/>
<evidence type="ECO:0000256" key="5">
    <source>
        <dbReference type="ARBA" id="ARBA00022723"/>
    </source>
</evidence>
<keyword evidence="9" id="KW-1185">Reference proteome</keyword>
<reference evidence="8 9" key="1">
    <citation type="submission" date="2017-11" db="EMBL/GenBank/DDBJ databases">
        <title>Sphingomonas oleivorans sp. nov., isolated from oil-contaminated soil.</title>
        <authorList>
            <person name="Wang L."/>
            <person name="Chen L."/>
        </authorList>
    </citation>
    <scope>NUCLEOTIDE SEQUENCE [LARGE SCALE GENOMIC DNA]</scope>
    <source>
        <strain evidence="8 9">K101</strain>
    </source>
</reference>
<dbReference type="Pfam" id="PF13292">
    <property type="entry name" value="DXP_synthase_N"/>
    <property type="match status" value="1"/>
</dbReference>
<comment type="cofactor">
    <cofactor evidence="2">
        <name>thiamine diphosphate</name>
        <dbReference type="ChEBI" id="CHEBI:58937"/>
    </cofactor>
</comment>
<dbReference type="SUPFAM" id="SSF52518">
    <property type="entry name" value="Thiamin diphosphate-binding fold (THDP-binding)"/>
    <property type="match status" value="1"/>
</dbReference>
<sequence>MTERSETPLLDTVDTPDALRRLKPEQLRTLATELRAEMISAVGVTGGHLGSGLGVVELTVALHYVFDTPRDVLIWDVGHQAYPHKILTGRRDRIRTLRQGGGLS</sequence>
<evidence type="ECO:0000256" key="2">
    <source>
        <dbReference type="ARBA" id="ARBA00001964"/>
    </source>
</evidence>
<proteinExistence type="predicted"/>